<keyword evidence="18" id="KW-1185">Reference proteome</keyword>
<sequence>MQTSLRRTFTKAVTIALFSLLIASFALWGVGDIFRDTGRGQAVIQVGDQEVGQAEFQRSFQREFNRVRQQIGGQLDMQTARQLGLVDQIVRQTVTRLLFDQKARDLGLLVSDEQVVERIRQQGAFRTAGQFNRQLFEQTLRQSGLSEARYVELLKSAIDRQHLATAVSGALKVPETMVEALYRYRNERRVADYLVVRNDSFTIPAPDTETLKQYHEQHSNQFMAPEYRSLTVLHLDPQQLTDEVAVSEQELRAAYENNKDRYGSPETRQLRQIVLDSKEQAEQARALLSEGRSFAAVAQQITGHAPADLGEMRRNQLLEPLREAAFSAEQGAVTEPIQSPLGWHLVKVDKVNAGKTPDFEAVKDELRADLAMDKAVDSLVELANTVDDHLASGASIAEAARQVGFEVRKIEQISRQGNAPDGEPVEGIPQSGDFLETAFETEQGQRSLLKETDEGGYYVLRVDGVTPEQVRPFEQVRDQVLSAWRADQRAQQAQKTAKHIASKISEGATLAQFADDRGLSVQTTQPLTRGDNRQAGPVGRALAGKLFGIEVGGAVTAGVQNGVAVAQLKQVQAANPAENPDAVAQLRDQVRQGLRSDVLAEFANALRTRYDVQVNQQLLNQILNRSS</sequence>
<evidence type="ECO:0000256" key="6">
    <source>
        <dbReference type="ARBA" id="ARBA00022989"/>
    </source>
</evidence>
<evidence type="ECO:0000256" key="8">
    <source>
        <dbReference type="ARBA" id="ARBA00023186"/>
    </source>
</evidence>
<evidence type="ECO:0000256" key="2">
    <source>
        <dbReference type="ARBA" id="ARBA00018370"/>
    </source>
</evidence>
<dbReference type="Pfam" id="PF13624">
    <property type="entry name" value="SurA_N_3"/>
    <property type="match status" value="1"/>
</dbReference>
<evidence type="ECO:0000256" key="9">
    <source>
        <dbReference type="ARBA" id="ARBA00030642"/>
    </source>
</evidence>
<evidence type="ECO:0000259" key="16">
    <source>
        <dbReference type="PROSITE" id="PS50198"/>
    </source>
</evidence>
<gene>
    <name evidence="17" type="ORF">CKO28_09985</name>
</gene>
<keyword evidence="3" id="KW-1003">Cell membrane</keyword>
<feature type="domain" description="PpiC" evidence="16">
    <location>
        <begin position="265"/>
        <end position="350"/>
    </location>
</feature>
<reference evidence="17 18" key="1">
    <citation type="journal article" date="2020" name="Microorganisms">
        <title>Osmotic Adaptation and Compatible Solute Biosynthesis of Phototrophic Bacteria as Revealed from Genome Analyses.</title>
        <authorList>
            <person name="Imhoff J.F."/>
            <person name="Rahn T."/>
            <person name="Kunzel S."/>
            <person name="Keller A."/>
            <person name="Neulinger S.C."/>
        </authorList>
    </citation>
    <scope>NUCLEOTIDE SEQUENCE [LARGE SCALE GENOMIC DNA]</scope>
    <source>
        <strain evidence="17 18">DSM 9895</strain>
    </source>
</reference>
<proteinExistence type="inferred from homology"/>
<dbReference type="InterPro" id="IPR046357">
    <property type="entry name" value="PPIase_dom_sf"/>
</dbReference>
<dbReference type="Gene3D" id="3.10.50.40">
    <property type="match status" value="2"/>
</dbReference>
<keyword evidence="7 15" id="KW-0472">Membrane</keyword>
<feature type="transmembrane region" description="Helical" evidence="15">
    <location>
        <begin position="12"/>
        <end position="31"/>
    </location>
</feature>
<dbReference type="InterPro" id="IPR000297">
    <property type="entry name" value="PPIase_PpiC"/>
</dbReference>
<keyword evidence="14" id="KW-0697">Rotamase</keyword>
<dbReference type="InterPro" id="IPR027304">
    <property type="entry name" value="Trigger_fact/SurA_dom_sf"/>
</dbReference>
<evidence type="ECO:0000256" key="1">
    <source>
        <dbReference type="ARBA" id="ARBA00004382"/>
    </source>
</evidence>
<dbReference type="PANTHER" id="PTHR47529:SF1">
    <property type="entry name" value="PERIPLASMIC CHAPERONE PPID"/>
    <property type="match status" value="1"/>
</dbReference>
<evidence type="ECO:0000313" key="17">
    <source>
        <dbReference type="EMBL" id="MBK1668363.1"/>
    </source>
</evidence>
<evidence type="ECO:0000256" key="3">
    <source>
        <dbReference type="ARBA" id="ARBA00022475"/>
    </source>
</evidence>
<evidence type="ECO:0000313" key="18">
    <source>
        <dbReference type="Proteomes" id="UP001296873"/>
    </source>
</evidence>
<organism evidence="17 18">
    <name type="scientific">Rhodovibrio sodomensis</name>
    <dbReference type="NCBI Taxonomy" id="1088"/>
    <lineage>
        <taxon>Bacteria</taxon>
        <taxon>Pseudomonadati</taxon>
        <taxon>Pseudomonadota</taxon>
        <taxon>Alphaproteobacteria</taxon>
        <taxon>Rhodospirillales</taxon>
        <taxon>Rhodovibrionaceae</taxon>
        <taxon>Rhodovibrio</taxon>
    </lineage>
</organism>
<evidence type="ECO:0000256" key="10">
    <source>
        <dbReference type="ARBA" id="ARBA00031484"/>
    </source>
</evidence>
<protein>
    <recommendedName>
        <fullName evidence="2">Parvulin-like PPIase</fullName>
    </recommendedName>
    <alternativeName>
        <fullName evidence="9">Peptidyl-prolyl cis-trans isomerase plp</fullName>
    </alternativeName>
    <alternativeName>
        <fullName evidence="12">Periplasmic chaperone PpiD</fullName>
    </alternativeName>
    <alternativeName>
        <fullName evidence="13">Periplasmic folding chaperone</fullName>
    </alternativeName>
    <alternativeName>
        <fullName evidence="10">Rotamase plp</fullName>
    </alternativeName>
</protein>
<keyword evidence="5 15" id="KW-0812">Transmembrane</keyword>
<comment type="caution">
    <text evidence="17">The sequence shown here is derived from an EMBL/GenBank/DDBJ whole genome shotgun (WGS) entry which is preliminary data.</text>
</comment>
<evidence type="ECO:0000256" key="12">
    <source>
        <dbReference type="ARBA" id="ARBA00040743"/>
    </source>
</evidence>
<dbReference type="PANTHER" id="PTHR47529">
    <property type="entry name" value="PEPTIDYL-PROLYL CIS-TRANS ISOMERASE D"/>
    <property type="match status" value="1"/>
</dbReference>
<dbReference type="Pfam" id="PF13145">
    <property type="entry name" value="Rotamase_2"/>
    <property type="match status" value="2"/>
</dbReference>
<accession>A0ABS1DF37</accession>
<evidence type="ECO:0000256" key="15">
    <source>
        <dbReference type="SAM" id="Phobius"/>
    </source>
</evidence>
<dbReference type="Proteomes" id="UP001296873">
    <property type="component" value="Unassembled WGS sequence"/>
</dbReference>
<dbReference type="InterPro" id="IPR052029">
    <property type="entry name" value="PpiD_chaperone"/>
</dbReference>
<evidence type="ECO:0000256" key="13">
    <source>
        <dbReference type="ARBA" id="ARBA00042775"/>
    </source>
</evidence>
<dbReference type="PROSITE" id="PS50198">
    <property type="entry name" value="PPIC_PPIASE_2"/>
    <property type="match status" value="1"/>
</dbReference>
<evidence type="ECO:0000256" key="7">
    <source>
        <dbReference type="ARBA" id="ARBA00023136"/>
    </source>
</evidence>
<keyword evidence="6 15" id="KW-1133">Transmembrane helix</keyword>
<dbReference type="SUPFAM" id="SSF109998">
    <property type="entry name" value="Triger factor/SurA peptide-binding domain-like"/>
    <property type="match status" value="1"/>
</dbReference>
<dbReference type="Gene3D" id="1.10.4030.10">
    <property type="entry name" value="Porin chaperone SurA, peptide-binding domain"/>
    <property type="match status" value="1"/>
</dbReference>
<keyword evidence="8" id="KW-0143">Chaperone</keyword>
<dbReference type="RefSeq" id="WP_200340667.1">
    <property type="nucleotide sequence ID" value="NZ_NRRL01000021.1"/>
</dbReference>
<evidence type="ECO:0000256" key="5">
    <source>
        <dbReference type="ARBA" id="ARBA00022692"/>
    </source>
</evidence>
<dbReference type="EMBL" id="NRRL01000021">
    <property type="protein sequence ID" value="MBK1668363.1"/>
    <property type="molecule type" value="Genomic_DNA"/>
</dbReference>
<keyword evidence="4" id="KW-0997">Cell inner membrane</keyword>
<name>A0ABS1DF37_9PROT</name>
<comment type="similarity">
    <text evidence="11">Belongs to the PpiD chaperone family.</text>
</comment>
<evidence type="ECO:0000256" key="4">
    <source>
        <dbReference type="ARBA" id="ARBA00022519"/>
    </source>
</evidence>
<evidence type="ECO:0000256" key="11">
    <source>
        <dbReference type="ARBA" id="ARBA00038408"/>
    </source>
</evidence>
<evidence type="ECO:0000256" key="14">
    <source>
        <dbReference type="PROSITE-ProRule" id="PRU00278"/>
    </source>
</evidence>
<comment type="subcellular location">
    <subcellularLocation>
        <location evidence="1">Cell inner membrane</location>
        <topology evidence="1">Single-pass type II membrane protein</topology>
        <orientation evidence="1">Periplasmic side</orientation>
    </subcellularLocation>
</comment>
<dbReference type="SUPFAM" id="SSF54534">
    <property type="entry name" value="FKBP-like"/>
    <property type="match status" value="1"/>
</dbReference>
<keyword evidence="14" id="KW-0413">Isomerase</keyword>